<dbReference type="Proteomes" id="UP000772181">
    <property type="component" value="Unassembled WGS sequence"/>
</dbReference>
<evidence type="ECO:0000313" key="2">
    <source>
        <dbReference type="Proteomes" id="UP000772181"/>
    </source>
</evidence>
<dbReference type="AlphaFoldDB" id="A0A933GNL4"/>
<proteinExistence type="predicted"/>
<evidence type="ECO:0000313" key="1">
    <source>
        <dbReference type="EMBL" id="MBI4596726.1"/>
    </source>
</evidence>
<reference evidence="1" key="1">
    <citation type="submission" date="2020-07" db="EMBL/GenBank/DDBJ databases">
        <title>Huge and variable diversity of episymbiotic CPR bacteria and DPANN archaea in groundwater ecosystems.</title>
        <authorList>
            <person name="He C.Y."/>
            <person name="Keren R."/>
            <person name="Whittaker M."/>
            <person name="Farag I.F."/>
            <person name="Doudna J."/>
            <person name="Cate J.H.D."/>
            <person name="Banfield J.F."/>
        </authorList>
    </citation>
    <scope>NUCLEOTIDE SEQUENCE</scope>
    <source>
        <strain evidence="1">NC_groundwater_1482_Ag_S-0.65um_47_24</strain>
    </source>
</reference>
<sequence>MLTGQTLEMVKEATGLNDGQISKLHPGLEKLFSNAPKFLTYQIVAEVLKSEHCFAQVKAGDKLIFDPMLNPQKSTGAMCPKALLPVLIQISAIWEMVAEWAESGKEDLPEIVWRNVRCLDPGLGDGGVGGVVYKIRLEKIPS</sequence>
<comment type="caution">
    <text evidence="1">The sequence shown here is derived from an EMBL/GenBank/DDBJ whole genome shotgun (WGS) entry which is preliminary data.</text>
</comment>
<name>A0A933GNL4_UNCTE</name>
<organism evidence="1 2">
    <name type="scientific">Tectimicrobiota bacterium</name>
    <dbReference type="NCBI Taxonomy" id="2528274"/>
    <lineage>
        <taxon>Bacteria</taxon>
        <taxon>Pseudomonadati</taxon>
        <taxon>Nitrospinota/Tectimicrobiota group</taxon>
        <taxon>Candidatus Tectimicrobiota</taxon>
    </lineage>
</organism>
<gene>
    <name evidence="1" type="ORF">HY730_10205</name>
</gene>
<dbReference type="EMBL" id="JACQWF010000438">
    <property type="protein sequence ID" value="MBI4596726.1"/>
    <property type="molecule type" value="Genomic_DNA"/>
</dbReference>
<protein>
    <submittedName>
        <fullName evidence="1">Uncharacterized protein</fullName>
    </submittedName>
</protein>
<accession>A0A933GNL4</accession>